<evidence type="ECO:0000256" key="4">
    <source>
        <dbReference type="ARBA" id="ARBA00004714"/>
    </source>
</evidence>
<evidence type="ECO:0000256" key="6">
    <source>
        <dbReference type="ARBA" id="ARBA00013068"/>
    </source>
</evidence>
<dbReference type="InterPro" id="IPR006411">
    <property type="entry name" value="Fruct_bisP_bact"/>
</dbReference>
<keyword evidence="8" id="KW-0479">Metal-binding</keyword>
<dbReference type="PANTHER" id="PTHR30559:SF0">
    <property type="entry name" value="FRUCTOSE-BISPHOSPHATE ALDOLASE"/>
    <property type="match status" value="1"/>
</dbReference>
<comment type="cofactor">
    <cofactor evidence="2">
        <name>Zn(2+)</name>
        <dbReference type="ChEBI" id="CHEBI:29105"/>
    </cofactor>
</comment>
<comment type="similarity">
    <text evidence="5">Belongs to the class II fructose-bisphosphate aldolase family.</text>
</comment>
<accession>A0ABX0CB75</accession>
<comment type="caution">
    <text evidence="14">The sequence shown here is derived from an EMBL/GenBank/DDBJ whole genome shotgun (WGS) entry which is preliminary data.</text>
</comment>
<keyword evidence="9" id="KW-0862">Zinc</keyword>
<dbReference type="Gene3D" id="3.20.20.70">
    <property type="entry name" value="Aldolase class I"/>
    <property type="match status" value="1"/>
</dbReference>
<evidence type="ECO:0000313" key="14">
    <source>
        <dbReference type="EMBL" id="NEH11941.1"/>
    </source>
</evidence>
<proteinExistence type="inferred from homology"/>
<reference evidence="14 15" key="1">
    <citation type="submission" date="2019-10" db="EMBL/GenBank/DDBJ databases">
        <title>Bifidobacterium from non-human primates.</title>
        <authorList>
            <person name="Modesto M."/>
        </authorList>
    </citation>
    <scope>NUCLEOTIDE SEQUENCE [LARGE SCALE GENOMIC DNA]</scope>
    <source>
        <strain evidence="14 15">SMA1</strain>
    </source>
</reference>
<keyword evidence="11" id="KW-0456">Lyase</keyword>
<evidence type="ECO:0000256" key="11">
    <source>
        <dbReference type="ARBA" id="ARBA00023239"/>
    </source>
</evidence>
<evidence type="ECO:0000256" key="10">
    <source>
        <dbReference type="ARBA" id="ARBA00023152"/>
    </source>
</evidence>
<evidence type="ECO:0000256" key="7">
    <source>
        <dbReference type="ARBA" id="ARBA00013779"/>
    </source>
</evidence>
<comment type="catalytic activity">
    <reaction evidence="1">
        <text>beta-D-fructose 1,6-bisphosphate = D-glyceraldehyde 3-phosphate + dihydroxyacetone phosphate</text>
        <dbReference type="Rhea" id="RHEA:14729"/>
        <dbReference type="ChEBI" id="CHEBI:32966"/>
        <dbReference type="ChEBI" id="CHEBI:57642"/>
        <dbReference type="ChEBI" id="CHEBI:59776"/>
        <dbReference type="EC" id="4.1.2.13"/>
    </reaction>
</comment>
<keyword evidence="10" id="KW-0324">Glycolysis</keyword>
<evidence type="ECO:0000256" key="13">
    <source>
        <dbReference type="SAM" id="MobiDB-lite"/>
    </source>
</evidence>
<dbReference type="PANTHER" id="PTHR30559">
    <property type="entry name" value="FRUCTOSE-BISPHOSPHATE ALDOLASE CLASS 2"/>
    <property type="match status" value="1"/>
</dbReference>
<evidence type="ECO:0000256" key="8">
    <source>
        <dbReference type="ARBA" id="ARBA00022723"/>
    </source>
</evidence>
<evidence type="ECO:0000313" key="15">
    <source>
        <dbReference type="Proteomes" id="UP000475155"/>
    </source>
</evidence>
<dbReference type="Pfam" id="PF01116">
    <property type="entry name" value="F_bP_aldolase"/>
    <property type="match status" value="1"/>
</dbReference>
<evidence type="ECO:0000256" key="12">
    <source>
        <dbReference type="ARBA" id="ARBA00031804"/>
    </source>
</evidence>
<keyword evidence="15" id="KW-1185">Reference proteome</keyword>
<gene>
    <name evidence="14" type="ORF">GFD18_07550</name>
</gene>
<dbReference type="InterPro" id="IPR000771">
    <property type="entry name" value="FBA_II"/>
</dbReference>
<dbReference type="Proteomes" id="UP000475155">
    <property type="component" value="Unassembled WGS sequence"/>
</dbReference>
<comment type="pathway">
    <text evidence="4">Carbohydrate degradation; glycolysis; D-glyceraldehyde 3-phosphate and glycerone phosphate from D-glucose: step 4/4.</text>
</comment>
<dbReference type="EC" id="4.1.2.13" evidence="6"/>
<feature type="region of interest" description="Disordered" evidence="13">
    <location>
        <begin position="82"/>
        <end position="105"/>
    </location>
</feature>
<sequence>MLHFDVRFLAIAHDTEHENSFLFACRALLLSLLLFCTVQTDRSERFCALLRADYVTFARCHGLHAPLLANRTSEVRPLVVARQTDASPHTEHVPKGTDMSEDMSETTRSTFAMTSAEVKQLLDEAHDGGFAYPAINISNLDTAIAAMEGLEQANSAGFVQVSIGGAKQASPVGDPVEGSIIIGRMMRDLRKSHHVPIMLHTDHCHADYVDTWLKPLLVELKRLKDAGEEKIFDSFMFDGSHDEIHDNAATIRELLPLVQAVDGVLEVEAGGKWGGMEDGVADQAVYSTPEDVAVIQKTFTDAGLDEDDYLLAVAFGNAHGTAVIPDLKPELLSEIAEKTGVRNMYVFHGGSGSSDEDVKAAVRDGVVKMNVDTDTQYEFTNGIDAFFVAADGKQRSHRVGKKFFDPRKWNAAGRKAMTAKVVQVAELLGSAGHAKAVDYKSVLAPVLA</sequence>
<evidence type="ECO:0000256" key="5">
    <source>
        <dbReference type="ARBA" id="ARBA00005812"/>
    </source>
</evidence>
<evidence type="ECO:0000256" key="2">
    <source>
        <dbReference type="ARBA" id="ARBA00001947"/>
    </source>
</evidence>
<protein>
    <recommendedName>
        <fullName evidence="7">Fructose-bisphosphate aldolase</fullName>
        <ecNumber evidence="6">4.1.2.13</ecNumber>
    </recommendedName>
    <alternativeName>
        <fullName evidence="12">Fructose-1,6-bisphosphate aldolase</fullName>
    </alternativeName>
</protein>
<comment type="function">
    <text evidence="3">Catalyzes the aldol condensation of dihydroxyacetone phosphate (DHAP or glycerone-phosphate) with glyceraldehyde 3-phosphate (G3P) to form fructose 1,6-bisphosphate (FBP) in gluconeogenesis and the reverse reaction in glycolysis.</text>
</comment>
<evidence type="ECO:0000256" key="9">
    <source>
        <dbReference type="ARBA" id="ARBA00022833"/>
    </source>
</evidence>
<dbReference type="EMBL" id="WHZU01000011">
    <property type="protein sequence ID" value="NEH11941.1"/>
    <property type="molecule type" value="Genomic_DNA"/>
</dbReference>
<name>A0ABX0CB75_9BIFI</name>
<organism evidence="14 15">
    <name type="scientific">Bifidobacterium saimiriisciurei</name>
    <dbReference type="NCBI Taxonomy" id="2661627"/>
    <lineage>
        <taxon>Bacteria</taxon>
        <taxon>Bacillati</taxon>
        <taxon>Actinomycetota</taxon>
        <taxon>Actinomycetes</taxon>
        <taxon>Bifidobacteriales</taxon>
        <taxon>Bifidobacteriaceae</taxon>
        <taxon>Bifidobacterium</taxon>
    </lineage>
</organism>
<dbReference type="SUPFAM" id="SSF51569">
    <property type="entry name" value="Aldolase"/>
    <property type="match status" value="1"/>
</dbReference>
<dbReference type="InterPro" id="IPR013785">
    <property type="entry name" value="Aldolase_TIM"/>
</dbReference>
<evidence type="ECO:0000256" key="3">
    <source>
        <dbReference type="ARBA" id="ARBA00002181"/>
    </source>
</evidence>
<evidence type="ECO:0000256" key="1">
    <source>
        <dbReference type="ARBA" id="ARBA00000441"/>
    </source>
</evidence>